<dbReference type="Pfam" id="PF26639">
    <property type="entry name" value="Het-6_barrel"/>
    <property type="match status" value="1"/>
</dbReference>
<comment type="caution">
    <text evidence="3">The sequence shown here is derived from an EMBL/GenBank/DDBJ whole genome shotgun (WGS) entry which is preliminary data.</text>
</comment>
<dbReference type="InterPro" id="IPR010730">
    <property type="entry name" value="HET"/>
</dbReference>
<evidence type="ECO:0000313" key="3">
    <source>
        <dbReference type="EMBL" id="RDW77185.1"/>
    </source>
</evidence>
<organism evidence="3 4">
    <name type="scientific">Coleophoma cylindrospora</name>
    <dbReference type="NCBI Taxonomy" id="1849047"/>
    <lineage>
        <taxon>Eukaryota</taxon>
        <taxon>Fungi</taxon>
        <taxon>Dikarya</taxon>
        <taxon>Ascomycota</taxon>
        <taxon>Pezizomycotina</taxon>
        <taxon>Leotiomycetes</taxon>
        <taxon>Helotiales</taxon>
        <taxon>Dermateaceae</taxon>
        <taxon>Coleophoma</taxon>
    </lineage>
</organism>
<dbReference type="PANTHER" id="PTHR24148:SF73">
    <property type="entry name" value="HET DOMAIN PROTEIN (AFU_ORTHOLOGUE AFUA_8G01020)"/>
    <property type="match status" value="1"/>
</dbReference>
<dbReference type="AlphaFoldDB" id="A0A3D8RT60"/>
<dbReference type="InterPro" id="IPR052895">
    <property type="entry name" value="HetReg/Transcr_Mod"/>
</dbReference>
<dbReference type="STRING" id="1849047.A0A3D8RT60"/>
<dbReference type="PANTHER" id="PTHR24148">
    <property type="entry name" value="ANKYRIN REPEAT DOMAIN-CONTAINING PROTEIN 39 HOMOLOG-RELATED"/>
    <property type="match status" value="1"/>
</dbReference>
<evidence type="ECO:0000259" key="2">
    <source>
        <dbReference type="Pfam" id="PF06985"/>
    </source>
</evidence>
<evidence type="ECO:0000256" key="1">
    <source>
        <dbReference type="SAM" id="MobiDB-lite"/>
    </source>
</evidence>
<accession>A0A3D8RT60</accession>
<gene>
    <name evidence="3" type="ORF">BP6252_05238</name>
</gene>
<name>A0A3D8RT60_9HELO</name>
<dbReference type="OrthoDB" id="194358at2759"/>
<dbReference type="Pfam" id="PF06985">
    <property type="entry name" value="HET"/>
    <property type="match status" value="1"/>
</dbReference>
<protein>
    <recommendedName>
        <fullName evidence="2">Heterokaryon incompatibility domain-containing protein</fullName>
    </recommendedName>
</protein>
<evidence type="ECO:0000313" key="4">
    <source>
        <dbReference type="Proteomes" id="UP000256645"/>
    </source>
</evidence>
<dbReference type="EMBL" id="PDLM01000005">
    <property type="protein sequence ID" value="RDW77185.1"/>
    <property type="molecule type" value="Genomic_DNA"/>
</dbReference>
<feature type="domain" description="Heterokaryon incompatibility" evidence="2">
    <location>
        <begin position="73"/>
        <end position="213"/>
    </location>
</feature>
<proteinExistence type="predicted"/>
<dbReference type="Proteomes" id="UP000256645">
    <property type="component" value="Unassembled WGS sequence"/>
</dbReference>
<reference evidence="3 4" key="1">
    <citation type="journal article" date="2018" name="IMA Fungus">
        <title>IMA Genome-F 9: Draft genome sequence of Annulohypoxylon stygium, Aspergillus mulundensis, Berkeleyomyces basicola (syn. Thielaviopsis basicola), Ceratocystis smalleyi, two Cercospora beticola strains, Coleophoma cylindrospora, Fusarium fracticaudum, Phialophora cf. hyalina, and Morchella septimelata.</title>
        <authorList>
            <person name="Wingfield B.D."/>
            <person name="Bills G.F."/>
            <person name="Dong Y."/>
            <person name="Huang W."/>
            <person name="Nel W.J."/>
            <person name="Swalarsk-Parry B.S."/>
            <person name="Vaghefi N."/>
            <person name="Wilken P.M."/>
            <person name="An Z."/>
            <person name="de Beer Z.W."/>
            <person name="De Vos L."/>
            <person name="Chen L."/>
            <person name="Duong T.A."/>
            <person name="Gao Y."/>
            <person name="Hammerbacher A."/>
            <person name="Kikkert J.R."/>
            <person name="Li Y."/>
            <person name="Li H."/>
            <person name="Li K."/>
            <person name="Li Q."/>
            <person name="Liu X."/>
            <person name="Ma X."/>
            <person name="Naidoo K."/>
            <person name="Pethybridge S.J."/>
            <person name="Sun J."/>
            <person name="Steenkamp E.T."/>
            <person name="van der Nest M.A."/>
            <person name="van Wyk S."/>
            <person name="Wingfield M.J."/>
            <person name="Xiong C."/>
            <person name="Yue Q."/>
            <person name="Zhang X."/>
        </authorList>
    </citation>
    <scope>NUCLEOTIDE SEQUENCE [LARGE SCALE GENOMIC DNA]</scope>
    <source>
        <strain evidence="3 4">BP6252</strain>
    </source>
</reference>
<sequence length="612" mass="69503">MRDQGDLQKKRLKPLSHDGMQAAGTDSMPKYQYRPLTPGKNEIRLMKVLPAANSTDTIHCELLHTTLDEAPPYQALSYTWGDTAGVRPICVDGMHLPATQNLRHALHRLRPNVEPGLVLWVDAVCINQEDVAERGIQTRKMREIYRHAETVNVWLGLQNHDSGPAITLVDELNTCSPSEVGEIIQDPQRTDQIKALVILFRRSYFWRVWVVQELQSARKAVVYCGPNVIPWIVLDKVCDILKKEEIHLQKIFYKSPSFIRTLVSGGPRGLQLSRYSSTDLAPPLLELLLSHKSKKSTDPKDKVYALVGISSSRKSFGPIDYSLSVRDIYTHTARHIITTSQKLDVICVKQHDLDQFQLPSWAPDWTRPPPHPEHTVIGLHHSKEDFAAAGETKAIFDFPNSGYQLKTKGIIIDTLKITSWSFKRTGSQSEAKPALKTLRQWWSIFSPEKGDSLSSRAIFCQVISCGNWHAYDGDNYTNKLNAMFSLHNSLWSSEEHRIMALLPNDEITDTIIARSEEDYEKFQLATILSASLTMNRRRLFISSSGFVGLGPWNMEESDLVIVLYGCRYPVVLRPVEDNYILIGEAYVHGFMNGEALNYFRDGLLHEETFEIH</sequence>
<feature type="region of interest" description="Disordered" evidence="1">
    <location>
        <begin position="1"/>
        <end position="34"/>
    </location>
</feature>
<keyword evidence="4" id="KW-1185">Reference proteome</keyword>